<dbReference type="GO" id="GO:0007417">
    <property type="term" value="P:central nervous system development"/>
    <property type="evidence" value="ECO:0007669"/>
    <property type="project" value="Ensembl"/>
</dbReference>
<keyword evidence="27" id="KW-1015">Disulfide bond</keyword>
<evidence type="ECO:0000256" key="30">
    <source>
        <dbReference type="ARBA" id="ARBA00023221"/>
    </source>
</evidence>
<dbReference type="GO" id="GO:0005615">
    <property type="term" value="C:extracellular space"/>
    <property type="evidence" value="ECO:0007669"/>
    <property type="project" value="TreeGrafter"/>
</dbReference>
<evidence type="ECO:0000259" key="36">
    <source>
        <dbReference type="Pfam" id="PF05922"/>
    </source>
</evidence>
<keyword evidence="24" id="KW-0106">Calcium</keyword>
<comment type="cofactor">
    <cofactor evidence="1">
        <name>Ca(2+)</name>
        <dbReference type="ChEBI" id="CHEBI:29108"/>
    </cofactor>
</comment>
<dbReference type="SUPFAM" id="SSF52743">
    <property type="entry name" value="Subtilisin-like"/>
    <property type="match status" value="1"/>
</dbReference>
<keyword evidence="18" id="KW-0053">Apoptosis</keyword>
<evidence type="ECO:0000256" key="21">
    <source>
        <dbReference type="ARBA" id="ARBA00022813"/>
    </source>
</evidence>
<evidence type="ECO:0000256" key="13">
    <source>
        <dbReference type="ARBA" id="ARBA00022525"/>
    </source>
</evidence>
<evidence type="ECO:0000256" key="15">
    <source>
        <dbReference type="ARBA" id="ARBA00022553"/>
    </source>
</evidence>
<evidence type="ECO:0000256" key="6">
    <source>
        <dbReference type="ARBA" id="ARBA00004496"/>
    </source>
</evidence>
<keyword evidence="17 34" id="KW-0645">Protease</keyword>
<evidence type="ECO:0000256" key="14">
    <source>
        <dbReference type="ARBA" id="ARBA00022548"/>
    </source>
</evidence>
<keyword evidence="13" id="KW-0964">Secreted</keyword>
<dbReference type="GO" id="GO:0006508">
    <property type="term" value="P:proteolysis"/>
    <property type="evidence" value="ECO:0007669"/>
    <property type="project" value="UniProtKB-KW"/>
</dbReference>
<comment type="subunit">
    <text evidence="10">Monomer. Can self-associate to form dimers and higher multimers which may have increased LDLR degrading activity. The precursor protein but not the mature protein may form multimers. Interacts with APOB, VLDLR, LRP8/APOER2 and BACE1. The full-length immature form (pro-PCSK9) interacts with SCNN1A, SCNN1B and SCNN1G. The pro-PCSK9 form (via C-terminal domain) interacts with LDLR. Interacts (via the C-terminal domain) with ANXA2 (via repeat Annexin 1); the interaction inhibits the degradation of LDLR.</text>
</comment>
<keyword evidence="14" id="KW-0153">Cholesterol metabolism</keyword>
<evidence type="ECO:0000256" key="1">
    <source>
        <dbReference type="ARBA" id="ARBA00001913"/>
    </source>
</evidence>
<keyword evidence="40" id="KW-1185">Reference proteome</keyword>
<name>A0A3B3BXS9_ORYME</name>
<dbReference type="InterPro" id="IPR036852">
    <property type="entry name" value="Peptidase_S8/S53_dom_sf"/>
</dbReference>
<feature type="domain" description="Inhibitor I9" evidence="36">
    <location>
        <begin position="73"/>
        <end position="143"/>
    </location>
</feature>
<dbReference type="InterPro" id="IPR010259">
    <property type="entry name" value="S8pro/Inhibitor_I9"/>
</dbReference>
<keyword evidence="15" id="KW-0597">Phosphoprotein</keyword>
<keyword evidence="23 34" id="KW-0720">Serine protease</keyword>
<dbReference type="InterPro" id="IPR015500">
    <property type="entry name" value="Peptidase_S8_subtilisin-rel"/>
</dbReference>
<evidence type="ECO:0000256" key="23">
    <source>
        <dbReference type="ARBA" id="ARBA00022825"/>
    </source>
</evidence>
<evidence type="ECO:0000256" key="2">
    <source>
        <dbReference type="ARBA" id="ARBA00004177"/>
    </source>
</evidence>
<dbReference type="PRINTS" id="PR00723">
    <property type="entry name" value="SUBTILISIN"/>
</dbReference>
<evidence type="ECO:0000256" key="8">
    <source>
        <dbReference type="ARBA" id="ARBA00004613"/>
    </source>
</evidence>
<evidence type="ECO:0000256" key="3">
    <source>
        <dbReference type="ARBA" id="ARBA00004240"/>
    </source>
</evidence>
<feature type="domain" description="Peptidase S8/S53" evidence="35">
    <location>
        <begin position="183"/>
        <end position="411"/>
    </location>
</feature>
<accession>A0A3B3BXS9</accession>
<dbReference type="Proteomes" id="UP000261560">
    <property type="component" value="Unplaced"/>
</dbReference>
<dbReference type="InterPro" id="IPR041254">
    <property type="entry name" value="PCSK9_C1"/>
</dbReference>
<evidence type="ECO:0000256" key="27">
    <source>
        <dbReference type="ARBA" id="ARBA00023157"/>
    </source>
</evidence>
<keyword evidence="20 34" id="KW-0378">Hydrolase</keyword>
<keyword evidence="31" id="KW-0458">Lysosome</keyword>
<evidence type="ECO:0000256" key="4">
    <source>
        <dbReference type="ARBA" id="ARBA00004241"/>
    </source>
</evidence>
<keyword evidence="12" id="KW-0963">Cytoplasm</keyword>
<keyword evidence="30" id="KW-0753">Steroid metabolism</keyword>
<dbReference type="PANTHER" id="PTHR43806">
    <property type="entry name" value="PEPTIDASE S8"/>
    <property type="match status" value="1"/>
</dbReference>
<evidence type="ECO:0000256" key="32">
    <source>
        <dbReference type="ARBA" id="ARBA00032525"/>
    </source>
</evidence>
<dbReference type="Pfam" id="PF05922">
    <property type="entry name" value="Inhibitor_I9"/>
    <property type="match status" value="1"/>
</dbReference>
<evidence type="ECO:0000256" key="31">
    <source>
        <dbReference type="ARBA" id="ARBA00023228"/>
    </source>
</evidence>
<sequence>VNGVKSSRIWMTSMDWWLGRGGRARSRVPQMQQGEVMQMRTPLSCCGAGILQGGARHLWTRVFQAAWRMPGQYLVILQRDTHESQVQRSIRRLRARAARRGQPVELLQTFSGALRGFLVKMSREALQLAVKLPHVHYIEEDSSIFAQSAPWNLQRLLRPYGGIPENGTYKPPNDGGMAEVYLMDGSVQSTHREVEGRVLITDFNHVPEEDGVRVHRQVSQCDSHGTHLAGVVSGSDSGVARGAAVNLVRVLNCQGKGTVSGALAGKELQPVTDALVVLLPFIGGFSRSLNTACRDLVSHGAVVIAAAGNHRDDACLYSPASEPEVITVGAVNSADQLMSQGAGGSNFGRCVDVFAPGDDIVSASSDCSTCFTSRSGTSQAAAHAAGIAAVILSSNQNVSPVQVLQMMLHHSIRNTINLLPLPETQRLNTPNLVAKLTPPCHSLADQELLCRSVWSERSGRDRGDMAVSRCRQGEEMMSCSSVAPDGARAGEAITVNADYMECVAHNGPSGHGVYAVARCCVIGFLPSMNANYTSCQNCWPTGFPVASVHSFPGCTSHSTAELLSDSRSHPGHRRHCLAREIVTSQAVCCHASSLECHLVCRGLIPYLLLSGLFLQVELSCLPGWTLTDCKAVSEGSIVVEPVAKDNSCLVRGAAGENRTAGVAVCCRSASERRSSCCKH</sequence>
<evidence type="ECO:0000256" key="33">
    <source>
        <dbReference type="ARBA" id="ARBA00032870"/>
    </source>
</evidence>
<dbReference type="InterPro" id="IPR050131">
    <property type="entry name" value="Peptidase_S8_subtilisin-like"/>
</dbReference>
<dbReference type="Pfam" id="PF18463">
    <property type="entry name" value="PCSK9_C3"/>
    <property type="match status" value="1"/>
</dbReference>
<reference evidence="39" key="2">
    <citation type="submission" date="2025-09" db="UniProtKB">
        <authorList>
            <consortium name="Ensembl"/>
        </authorList>
    </citation>
    <scope>IDENTIFICATION</scope>
</reference>
<dbReference type="GO" id="GO:0006915">
    <property type="term" value="P:apoptotic process"/>
    <property type="evidence" value="ECO:0007669"/>
    <property type="project" value="UniProtKB-KW"/>
</dbReference>
<dbReference type="PaxDb" id="30732-ENSOMEP00000010491"/>
<evidence type="ECO:0000313" key="40">
    <source>
        <dbReference type="Proteomes" id="UP000261560"/>
    </source>
</evidence>
<keyword evidence="26" id="KW-0443">Lipid metabolism</keyword>
<reference evidence="39" key="1">
    <citation type="submission" date="2025-08" db="UniProtKB">
        <authorList>
            <consortium name="Ensembl"/>
        </authorList>
    </citation>
    <scope>IDENTIFICATION</scope>
</reference>
<dbReference type="GO" id="GO:0004252">
    <property type="term" value="F:serine-type endopeptidase activity"/>
    <property type="evidence" value="ECO:0007669"/>
    <property type="project" value="UniProtKB-UniRule"/>
</dbReference>
<evidence type="ECO:0000256" key="24">
    <source>
        <dbReference type="ARBA" id="ARBA00022837"/>
    </source>
</evidence>
<dbReference type="CDD" id="cd04077">
    <property type="entry name" value="Peptidases_S8_PCSK9_ProteinaseK_like"/>
    <property type="match status" value="1"/>
</dbReference>
<comment type="similarity">
    <text evidence="9 34">Belongs to the peptidase S8 family.</text>
</comment>
<protein>
    <recommendedName>
        <fullName evidence="11">Proprotein convertase subtilisin/kexin type 9</fullName>
    </recommendedName>
    <alternativeName>
        <fullName evidence="33">Proprotein convertase 9</fullName>
    </alternativeName>
    <alternativeName>
        <fullName evidence="32">Subtilisin/kexin-like protease PC9</fullName>
    </alternativeName>
</protein>
<feature type="domain" description="Proprotein convertase subtilisin/kexin type 9 C-terminal" evidence="38">
    <location>
        <begin position="590"/>
        <end position="668"/>
    </location>
</feature>
<dbReference type="InterPro" id="IPR034193">
    <property type="entry name" value="PCSK9_ProteinaseK-like"/>
</dbReference>
<dbReference type="PROSITE" id="PS51892">
    <property type="entry name" value="SUBTILASE"/>
    <property type="match status" value="1"/>
</dbReference>
<dbReference type="GO" id="GO:0008203">
    <property type="term" value="P:cholesterol metabolic process"/>
    <property type="evidence" value="ECO:0007669"/>
    <property type="project" value="UniProtKB-KW"/>
</dbReference>
<proteinExistence type="inferred from homology"/>
<dbReference type="GO" id="GO:0005764">
    <property type="term" value="C:lysosome"/>
    <property type="evidence" value="ECO:0007669"/>
    <property type="project" value="UniProtKB-SubCell"/>
</dbReference>
<dbReference type="PANTHER" id="PTHR43806:SF60">
    <property type="entry name" value="PROPROTEIN CONVERTASE SUBTILISIN_KEXIN TYPE 9"/>
    <property type="match status" value="1"/>
</dbReference>
<dbReference type="GO" id="GO:0005794">
    <property type="term" value="C:Golgi apparatus"/>
    <property type="evidence" value="ECO:0007669"/>
    <property type="project" value="UniProtKB-SubCell"/>
</dbReference>
<evidence type="ECO:0000256" key="16">
    <source>
        <dbReference type="ARBA" id="ARBA00022641"/>
    </source>
</evidence>
<feature type="active site" description="Charge relay system" evidence="34">
    <location>
        <position position="184"/>
    </location>
</feature>
<evidence type="ECO:0000256" key="22">
    <source>
        <dbReference type="ARBA" id="ARBA00022824"/>
    </source>
</evidence>
<evidence type="ECO:0000256" key="34">
    <source>
        <dbReference type="PROSITE-ProRule" id="PRU01240"/>
    </source>
</evidence>
<keyword evidence="29" id="KW-0325">Glycoprotein</keyword>
<dbReference type="STRING" id="30732.ENSOMEP00000010491"/>
<evidence type="ECO:0000256" key="28">
    <source>
        <dbReference type="ARBA" id="ARBA00023166"/>
    </source>
</evidence>
<evidence type="ECO:0000256" key="26">
    <source>
        <dbReference type="ARBA" id="ARBA00023098"/>
    </source>
</evidence>
<evidence type="ECO:0000256" key="10">
    <source>
        <dbReference type="ARBA" id="ARBA00011841"/>
    </source>
</evidence>
<evidence type="ECO:0000256" key="17">
    <source>
        <dbReference type="ARBA" id="ARBA00022670"/>
    </source>
</evidence>
<evidence type="ECO:0000256" key="7">
    <source>
        <dbReference type="ARBA" id="ARBA00004555"/>
    </source>
</evidence>
<comment type="subcellular location">
    <subcellularLocation>
        <location evidence="4">Cell surface</location>
    </subcellularLocation>
    <subcellularLocation>
        <location evidence="6">Cytoplasm</location>
    </subcellularLocation>
    <subcellularLocation>
        <location evidence="3">Endoplasmic reticulum</location>
    </subcellularLocation>
    <subcellularLocation>
        <location evidence="2">Endosome</location>
    </subcellularLocation>
    <subcellularLocation>
        <location evidence="7">Golgi apparatus</location>
    </subcellularLocation>
    <subcellularLocation>
        <location evidence="5">Lysosome</location>
    </subcellularLocation>
    <subcellularLocation>
        <location evidence="8">Secreted</location>
    </subcellularLocation>
</comment>
<evidence type="ECO:0000259" key="37">
    <source>
        <dbReference type="Pfam" id="PF18459"/>
    </source>
</evidence>
<dbReference type="Gene3D" id="3.30.70.80">
    <property type="entry name" value="Peptidase S8 propeptide/proteinase inhibitor I9"/>
    <property type="match status" value="1"/>
</dbReference>
<keyword evidence="19" id="KW-0967">Endosome</keyword>
<dbReference type="Gene3D" id="2.60.120.690">
    <property type="entry name" value="Proprotein convertase subtilisin/kexin type 9"/>
    <property type="match status" value="1"/>
</dbReference>
<dbReference type="GO" id="GO:0005768">
    <property type="term" value="C:endosome"/>
    <property type="evidence" value="ECO:0007669"/>
    <property type="project" value="UniProtKB-SubCell"/>
</dbReference>
<evidence type="ECO:0000259" key="38">
    <source>
        <dbReference type="Pfam" id="PF18463"/>
    </source>
</evidence>
<dbReference type="GO" id="GO:0022008">
    <property type="term" value="P:neurogenesis"/>
    <property type="evidence" value="ECO:0007669"/>
    <property type="project" value="Ensembl"/>
</dbReference>
<feature type="active site" description="Charge relay system" evidence="34">
    <location>
        <position position="224"/>
    </location>
</feature>
<dbReference type="FunFam" id="3.40.50.200:FF:000016">
    <property type="entry name" value="Proprotein convertase subtilisin/kexin type 9"/>
    <property type="match status" value="1"/>
</dbReference>
<keyword evidence="16" id="KW-0765">Sulfation</keyword>
<keyword evidence="22" id="KW-0256">Endoplasmic reticulum</keyword>
<dbReference type="AlphaFoldDB" id="A0A3B3BXS9"/>
<feature type="active site" description="Charge relay system" evidence="34">
    <location>
        <position position="378"/>
    </location>
</feature>
<evidence type="ECO:0000256" key="12">
    <source>
        <dbReference type="ARBA" id="ARBA00022490"/>
    </source>
</evidence>
<keyword evidence="25" id="KW-0333">Golgi apparatus</keyword>
<dbReference type="InterPro" id="IPR041051">
    <property type="entry name" value="PCSK9_C3"/>
</dbReference>
<dbReference type="Gene3D" id="3.40.50.200">
    <property type="entry name" value="Peptidase S8/S53 domain"/>
    <property type="match status" value="1"/>
</dbReference>
<evidence type="ECO:0000256" key="25">
    <source>
        <dbReference type="ARBA" id="ARBA00023034"/>
    </source>
</evidence>
<dbReference type="GO" id="GO:0005783">
    <property type="term" value="C:endoplasmic reticulum"/>
    <property type="evidence" value="ECO:0007669"/>
    <property type="project" value="UniProtKB-SubCell"/>
</dbReference>
<dbReference type="Ensembl" id="ENSOMET00000017328.1">
    <property type="protein sequence ID" value="ENSOMEP00000010491.1"/>
    <property type="gene ID" value="ENSOMEG00000012234.1"/>
</dbReference>
<dbReference type="Pfam" id="PF00082">
    <property type="entry name" value="Peptidase_S8"/>
    <property type="match status" value="1"/>
</dbReference>
<evidence type="ECO:0000256" key="20">
    <source>
        <dbReference type="ARBA" id="ARBA00022801"/>
    </source>
</evidence>
<dbReference type="SUPFAM" id="SSF54897">
    <property type="entry name" value="Protease propeptides/inhibitors"/>
    <property type="match status" value="1"/>
</dbReference>
<evidence type="ECO:0000256" key="5">
    <source>
        <dbReference type="ARBA" id="ARBA00004371"/>
    </source>
</evidence>
<dbReference type="GeneTree" id="ENSGT00490000043472"/>
<evidence type="ECO:0000259" key="35">
    <source>
        <dbReference type="Pfam" id="PF00082"/>
    </source>
</evidence>
<keyword evidence="28" id="KW-1207">Sterol metabolism</keyword>
<evidence type="ECO:0000313" key="39">
    <source>
        <dbReference type="Ensembl" id="ENSOMEP00000010491.1"/>
    </source>
</evidence>
<dbReference type="InterPro" id="IPR037045">
    <property type="entry name" value="S8pro/Inhibitor_I9_sf"/>
</dbReference>
<evidence type="ECO:0000256" key="11">
    <source>
        <dbReference type="ARBA" id="ARBA00019781"/>
    </source>
</evidence>
<dbReference type="GO" id="GO:0009986">
    <property type="term" value="C:cell surface"/>
    <property type="evidence" value="ECO:0007669"/>
    <property type="project" value="UniProtKB-SubCell"/>
</dbReference>
<dbReference type="Pfam" id="PF18459">
    <property type="entry name" value="PCSK9_C1"/>
    <property type="match status" value="1"/>
</dbReference>
<dbReference type="InterPro" id="IPR000209">
    <property type="entry name" value="Peptidase_S8/S53_dom"/>
</dbReference>
<keyword evidence="21" id="KW-0068">Autocatalytic cleavage</keyword>
<evidence type="ECO:0000256" key="29">
    <source>
        <dbReference type="ARBA" id="ARBA00023180"/>
    </source>
</evidence>
<evidence type="ECO:0000256" key="19">
    <source>
        <dbReference type="ARBA" id="ARBA00022753"/>
    </source>
</evidence>
<evidence type="ECO:0000256" key="18">
    <source>
        <dbReference type="ARBA" id="ARBA00022703"/>
    </source>
</evidence>
<organism evidence="39 40">
    <name type="scientific">Oryzias melastigma</name>
    <name type="common">Marine medaka</name>
    <dbReference type="NCBI Taxonomy" id="30732"/>
    <lineage>
        <taxon>Eukaryota</taxon>
        <taxon>Metazoa</taxon>
        <taxon>Chordata</taxon>
        <taxon>Craniata</taxon>
        <taxon>Vertebrata</taxon>
        <taxon>Euteleostomi</taxon>
        <taxon>Actinopterygii</taxon>
        <taxon>Neopterygii</taxon>
        <taxon>Teleostei</taxon>
        <taxon>Neoteleostei</taxon>
        <taxon>Acanthomorphata</taxon>
        <taxon>Ovalentaria</taxon>
        <taxon>Atherinomorphae</taxon>
        <taxon>Beloniformes</taxon>
        <taxon>Adrianichthyidae</taxon>
        <taxon>Oryziinae</taxon>
        <taxon>Oryzias</taxon>
    </lineage>
</organism>
<feature type="domain" description="Proprotein convertase subtilisin/kexin type 9 C-terminal" evidence="37">
    <location>
        <begin position="443"/>
        <end position="522"/>
    </location>
</feature>
<evidence type="ECO:0000256" key="9">
    <source>
        <dbReference type="ARBA" id="ARBA00011073"/>
    </source>
</evidence>